<organism evidence="2 3">
    <name type="scientific">Georgenia daeguensis</name>
    <dbReference type="NCBI Taxonomy" id="908355"/>
    <lineage>
        <taxon>Bacteria</taxon>
        <taxon>Bacillati</taxon>
        <taxon>Actinomycetota</taxon>
        <taxon>Actinomycetes</taxon>
        <taxon>Micrococcales</taxon>
        <taxon>Bogoriellaceae</taxon>
        <taxon>Georgenia</taxon>
    </lineage>
</organism>
<keyword evidence="3" id="KW-1185">Reference proteome</keyword>
<evidence type="ECO:0000313" key="2">
    <source>
        <dbReference type="EMBL" id="GAA3512438.1"/>
    </source>
</evidence>
<dbReference type="InterPro" id="IPR009078">
    <property type="entry name" value="Ferritin-like_SF"/>
</dbReference>
<comment type="caution">
    <text evidence="2">The sequence shown here is derived from an EMBL/GenBank/DDBJ whole genome shotgun (WGS) entry which is preliminary data.</text>
</comment>
<dbReference type="EMBL" id="BAABBA010000038">
    <property type="protein sequence ID" value="GAA3512438.1"/>
    <property type="molecule type" value="Genomic_DNA"/>
</dbReference>
<dbReference type="Gene3D" id="1.10.620.20">
    <property type="entry name" value="Ribonucleotide Reductase, subunit A"/>
    <property type="match status" value="1"/>
</dbReference>
<reference evidence="3" key="1">
    <citation type="journal article" date="2019" name="Int. J. Syst. Evol. Microbiol.">
        <title>The Global Catalogue of Microorganisms (GCM) 10K type strain sequencing project: providing services to taxonomists for standard genome sequencing and annotation.</title>
        <authorList>
            <consortium name="The Broad Institute Genomics Platform"/>
            <consortium name="The Broad Institute Genome Sequencing Center for Infectious Disease"/>
            <person name="Wu L."/>
            <person name="Ma J."/>
        </authorList>
    </citation>
    <scope>NUCLEOTIDE SEQUENCE [LARGE SCALE GENOMIC DNA]</scope>
    <source>
        <strain evidence="3">JCM 17459</strain>
    </source>
</reference>
<dbReference type="InterPro" id="IPR012348">
    <property type="entry name" value="RNR-like"/>
</dbReference>
<protein>
    <recommendedName>
        <fullName evidence="4">YHS domain-containing protein</fullName>
    </recommendedName>
</protein>
<evidence type="ECO:0008006" key="4">
    <source>
        <dbReference type="Google" id="ProtNLM"/>
    </source>
</evidence>
<feature type="region of interest" description="Disordered" evidence="1">
    <location>
        <begin position="1"/>
        <end position="40"/>
    </location>
</feature>
<dbReference type="RefSeq" id="WP_345045305.1">
    <property type="nucleotide sequence ID" value="NZ_BAABBA010000038.1"/>
</dbReference>
<proteinExistence type="predicted"/>
<dbReference type="SUPFAM" id="SSF47240">
    <property type="entry name" value="Ferritin-like"/>
    <property type="match status" value="1"/>
</dbReference>
<dbReference type="Proteomes" id="UP001499841">
    <property type="component" value="Unassembled WGS sequence"/>
</dbReference>
<gene>
    <name evidence="2" type="ORF">GCM10022262_40540</name>
</gene>
<name>A0ABP6UPU7_9MICO</name>
<evidence type="ECO:0000256" key="1">
    <source>
        <dbReference type="SAM" id="MobiDB-lite"/>
    </source>
</evidence>
<accession>A0ABP6UPU7</accession>
<evidence type="ECO:0000313" key="3">
    <source>
        <dbReference type="Proteomes" id="UP001499841"/>
    </source>
</evidence>
<feature type="compositionally biased region" description="Basic residues" evidence="1">
    <location>
        <begin position="1"/>
        <end position="15"/>
    </location>
</feature>
<sequence length="85" mass="9075">MTGHHNHGQSHSHHHGQGEGHHHGAPVDAPADTVAECPVMPGSTSLKAEAEAAGRKREHDGKTYWLCCDTCATKWDADPARFATA</sequence>